<evidence type="ECO:0000313" key="5">
    <source>
        <dbReference type="RefSeq" id="XP_022248774.1"/>
    </source>
</evidence>
<proteinExistence type="predicted"/>
<feature type="transmembrane region" description="Helical" evidence="2">
    <location>
        <begin position="49"/>
        <end position="74"/>
    </location>
</feature>
<dbReference type="PANTHER" id="PTHR11559">
    <property type="entry name" value="CARBOXYLESTERASE"/>
    <property type="match status" value="1"/>
</dbReference>
<dbReference type="SUPFAM" id="SSF53474">
    <property type="entry name" value="alpha/beta-Hydrolases"/>
    <property type="match status" value="1"/>
</dbReference>
<dbReference type="InterPro" id="IPR019819">
    <property type="entry name" value="Carboxylesterase_B_CS"/>
</dbReference>
<dbReference type="PROSITE" id="PS00941">
    <property type="entry name" value="CARBOXYLESTERASE_B_2"/>
    <property type="match status" value="1"/>
</dbReference>
<sequence length="525" mass="59101">MIKDPPISDIMSLLGTPYSPYTHLDEEDDFLRHHHQEQEDRKKNLCSKILPVIIFGFSVVLVTVIVVCFTTLGLTTPEGGEGKEDRTLGHSSAWKQFVTVHTECGDYQGNLEGESFVFKGIPYAVPPTGEQRWKSTLPLTYDKDRCQPDTLTVAKNFGSPCIQLNPYTKHYEGQEDCLYLNIWTPKLDTEANLDVMVWIHGGFLQFGSGHQAGLCPSGKLAKTLNVVFVSFNYRVFALGYLALNIFTDNSDNKGNFGLSDQIMALKWIHRNIKKFGGDPKKITVFGGDAGGASILAMMTSPLSKNLFQRAWLSGPAMIFNRSFNEANRHNEAFFLRRSNCTEISCLYNLSAKKVINYYLGKDDPSFRIRDQNDLPIQGIFPEQLVAVGDKTLPKPPFGAIESKEIADIPLLIGTSAQAVEFWPGPDDLRHWSWRRYKKYVTTSLDSFGPRIAHLALHLYNASDTNSGTIEELYTTMVTDLRQTCPVTQLASAYTNNMKSSVYRYIVTAQPSTMVSQRIFFMFCMF</sequence>
<dbReference type="RefSeq" id="XP_022248774.1">
    <property type="nucleotide sequence ID" value="XM_022393066.1"/>
</dbReference>
<gene>
    <name evidence="5" type="primary">LOC106465212</name>
</gene>
<keyword evidence="1" id="KW-0325">Glycoprotein</keyword>
<protein>
    <submittedName>
        <fullName evidence="5">Uncharacterized protein LOC106465212</fullName>
    </submittedName>
</protein>
<evidence type="ECO:0000256" key="2">
    <source>
        <dbReference type="SAM" id="Phobius"/>
    </source>
</evidence>
<feature type="domain" description="Carboxylesterase type B" evidence="3">
    <location>
        <begin position="99"/>
        <end position="513"/>
    </location>
</feature>
<keyword evidence="2" id="KW-0472">Membrane</keyword>
<keyword evidence="2" id="KW-1133">Transmembrane helix</keyword>
<dbReference type="GeneID" id="106465212"/>
<dbReference type="Proteomes" id="UP000694941">
    <property type="component" value="Unplaced"/>
</dbReference>
<keyword evidence="4" id="KW-1185">Reference proteome</keyword>
<name>A0ABM1SYR8_LIMPO</name>
<evidence type="ECO:0000313" key="4">
    <source>
        <dbReference type="Proteomes" id="UP000694941"/>
    </source>
</evidence>
<dbReference type="InterPro" id="IPR050309">
    <property type="entry name" value="Type-B_Carboxylest/Lipase"/>
</dbReference>
<reference evidence="5" key="1">
    <citation type="submission" date="2025-08" db="UniProtKB">
        <authorList>
            <consortium name="RefSeq"/>
        </authorList>
    </citation>
    <scope>IDENTIFICATION</scope>
    <source>
        <tissue evidence="5">Muscle</tissue>
    </source>
</reference>
<dbReference type="InterPro" id="IPR002018">
    <property type="entry name" value="CarbesteraseB"/>
</dbReference>
<evidence type="ECO:0000256" key="1">
    <source>
        <dbReference type="ARBA" id="ARBA00023180"/>
    </source>
</evidence>
<keyword evidence="2" id="KW-0812">Transmembrane</keyword>
<dbReference type="Gene3D" id="3.40.50.1820">
    <property type="entry name" value="alpha/beta hydrolase"/>
    <property type="match status" value="1"/>
</dbReference>
<organism evidence="4 5">
    <name type="scientific">Limulus polyphemus</name>
    <name type="common">Atlantic horseshoe crab</name>
    <dbReference type="NCBI Taxonomy" id="6850"/>
    <lineage>
        <taxon>Eukaryota</taxon>
        <taxon>Metazoa</taxon>
        <taxon>Ecdysozoa</taxon>
        <taxon>Arthropoda</taxon>
        <taxon>Chelicerata</taxon>
        <taxon>Merostomata</taxon>
        <taxon>Xiphosura</taxon>
        <taxon>Limulidae</taxon>
        <taxon>Limulus</taxon>
    </lineage>
</organism>
<accession>A0ABM1SYR8</accession>
<dbReference type="InterPro" id="IPR029058">
    <property type="entry name" value="AB_hydrolase_fold"/>
</dbReference>
<dbReference type="Pfam" id="PF00135">
    <property type="entry name" value="COesterase"/>
    <property type="match status" value="1"/>
</dbReference>
<evidence type="ECO:0000259" key="3">
    <source>
        <dbReference type="Pfam" id="PF00135"/>
    </source>
</evidence>